<organism evidence="2 3">
    <name type="scientific">Staphylococcus epidermidis</name>
    <dbReference type="NCBI Taxonomy" id="1282"/>
    <lineage>
        <taxon>Bacteria</taxon>
        <taxon>Bacillati</taxon>
        <taxon>Bacillota</taxon>
        <taxon>Bacilli</taxon>
        <taxon>Bacillales</taxon>
        <taxon>Staphylococcaceae</taxon>
        <taxon>Staphylococcus</taxon>
    </lineage>
</organism>
<evidence type="ECO:0000256" key="1">
    <source>
        <dbReference type="SAM" id="Phobius"/>
    </source>
</evidence>
<dbReference type="Proteomes" id="UP000622362">
    <property type="component" value="Unassembled WGS sequence"/>
</dbReference>
<gene>
    <name evidence="2" type="ORF">I3V53_11840</name>
</gene>
<keyword evidence="1" id="KW-0472">Membrane</keyword>
<reference evidence="2" key="1">
    <citation type="submission" date="2020-11" db="EMBL/GenBank/DDBJ databases">
        <title>Molecular epidemiology and genomic profiles of multidrug-resistant bacteria collected from clinical sources in South Africa.</title>
        <authorList>
            <person name="Asante J."/>
            <person name="Amoako D.G."/>
        </authorList>
    </citation>
    <scope>NUCLEOTIDE SEQUENCE</scope>
    <source>
        <strain evidence="2">C68</strain>
    </source>
</reference>
<dbReference type="RefSeq" id="WP_002449597.1">
    <property type="nucleotide sequence ID" value="NZ_JADPYN010000041.1"/>
</dbReference>
<evidence type="ECO:0000313" key="2">
    <source>
        <dbReference type="EMBL" id="MBF9304751.1"/>
    </source>
</evidence>
<comment type="caution">
    <text evidence="2">The sequence shown here is derived from an EMBL/GenBank/DDBJ whole genome shotgun (WGS) entry which is preliminary data.</text>
</comment>
<sequence length="63" mass="7112">MSVKNVLKQSWEDLKNLELNFKNVSIVVVVTFILSNILTPLAGIPVGLLGSAYWIQNRKRKQS</sequence>
<feature type="transmembrane region" description="Helical" evidence="1">
    <location>
        <begin position="24"/>
        <end position="55"/>
    </location>
</feature>
<dbReference type="NCBIfam" id="NF033835">
    <property type="entry name" value="VraH_fam"/>
    <property type="match status" value="1"/>
</dbReference>
<name>A0A8I0WA72_STAEP</name>
<keyword evidence="1" id="KW-0812">Transmembrane</keyword>
<dbReference type="AlphaFoldDB" id="A0A8I0WA72"/>
<dbReference type="EMBL" id="JADPYN010000041">
    <property type="protein sequence ID" value="MBF9304751.1"/>
    <property type="molecule type" value="Genomic_DNA"/>
</dbReference>
<evidence type="ECO:0000313" key="3">
    <source>
        <dbReference type="Proteomes" id="UP000622362"/>
    </source>
</evidence>
<accession>A0A8I0WA72</accession>
<keyword evidence="1" id="KW-1133">Transmembrane helix</keyword>
<proteinExistence type="predicted"/>
<protein>
    <submittedName>
        <fullName evidence="2">VraH family protein</fullName>
    </submittedName>
</protein>
<dbReference type="InterPro" id="IPR049869">
    <property type="entry name" value="VraH"/>
</dbReference>